<dbReference type="RefSeq" id="XP_054833718.1">
    <property type="nucleotide sequence ID" value="XM_054977743.1"/>
</dbReference>
<gene>
    <name evidence="2" type="primary">IER3</name>
</gene>
<protein>
    <submittedName>
        <fullName evidence="2">Radiation-inducible immediate-early gene IEX-1</fullName>
    </submittedName>
</protein>
<dbReference type="AlphaFoldDB" id="A0AA97KXE8"/>
<dbReference type="CTD" id="8870"/>
<organism evidence="1 2">
    <name type="scientific">Eublepharis macularius</name>
    <name type="common">Leopard gecko</name>
    <name type="synonym">Cyrtodactylus macularius</name>
    <dbReference type="NCBI Taxonomy" id="481883"/>
    <lineage>
        <taxon>Eukaryota</taxon>
        <taxon>Metazoa</taxon>
        <taxon>Chordata</taxon>
        <taxon>Craniata</taxon>
        <taxon>Vertebrata</taxon>
        <taxon>Euteleostomi</taxon>
        <taxon>Lepidosauria</taxon>
        <taxon>Squamata</taxon>
        <taxon>Bifurcata</taxon>
        <taxon>Gekkota</taxon>
        <taxon>Eublepharidae</taxon>
        <taxon>Eublepharinae</taxon>
        <taxon>Eublepharis</taxon>
    </lineage>
</organism>
<dbReference type="PANTHER" id="PTHR16915">
    <property type="entry name" value="IMMEDIATE EARLY RESPONSE 3"/>
    <property type="match status" value="1"/>
</dbReference>
<dbReference type="GO" id="GO:0006974">
    <property type="term" value="P:DNA damage response"/>
    <property type="evidence" value="ECO:0007669"/>
    <property type="project" value="TreeGrafter"/>
</dbReference>
<dbReference type="GeneID" id="129328587"/>
<accession>A0AA97KXE8</accession>
<dbReference type="GO" id="GO:0043066">
    <property type="term" value="P:negative regulation of apoptotic process"/>
    <property type="evidence" value="ECO:0007669"/>
    <property type="project" value="InterPro"/>
</dbReference>
<name>A0AA97KXE8_EUBMA</name>
<proteinExistence type="predicted"/>
<reference evidence="2" key="1">
    <citation type="submission" date="2025-08" db="UniProtKB">
        <authorList>
            <consortium name="RefSeq"/>
        </authorList>
    </citation>
    <scope>IDENTIFICATION</scope>
    <source>
        <tissue evidence="2">Blood</tissue>
    </source>
</reference>
<evidence type="ECO:0000313" key="2">
    <source>
        <dbReference type="RefSeq" id="XP_054833718.1"/>
    </source>
</evidence>
<dbReference type="Proteomes" id="UP001190640">
    <property type="component" value="Chromosome 4"/>
</dbReference>
<dbReference type="InterPro" id="IPR024829">
    <property type="entry name" value="IEX-1"/>
</dbReference>
<dbReference type="PANTHER" id="PTHR16915:SF0">
    <property type="entry name" value="RADIATION-INDUCIBLE IMMEDIATE-EARLY GENE IEX-1"/>
    <property type="match status" value="1"/>
</dbReference>
<keyword evidence="1" id="KW-1185">Reference proteome</keyword>
<sequence length="178" mass="19681">MCCACEPRLPALKMPQVPHRAQPTGPQYFTFDPLPEVETSSAYKKSSRSNRIKKRSRRVLYPPVVKRYYPTEERSFAKRLLFILLAIVFFQIYSAEEDLSLAVASSGAGEGLFAASGAQTREARCEASLLEQPATAERSWEMAGAANATGGQRWGNREASASAIIDITQFLLQSRAAF</sequence>
<dbReference type="PRINTS" id="PR02100">
    <property type="entry name" value="GENEIEX1"/>
</dbReference>
<dbReference type="GO" id="GO:0005634">
    <property type="term" value="C:nucleus"/>
    <property type="evidence" value="ECO:0007669"/>
    <property type="project" value="TreeGrafter"/>
</dbReference>
<dbReference type="KEGG" id="emc:129328587"/>
<evidence type="ECO:0000313" key="1">
    <source>
        <dbReference type="Proteomes" id="UP001190640"/>
    </source>
</evidence>